<evidence type="ECO:0000256" key="1">
    <source>
        <dbReference type="SAM" id="MobiDB-lite"/>
    </source>
</evidence>
<evidence type="ECO:0000256" key="2">
    <source>
        <dbReference type="SAM" id="Phobius"/>
    </source>
</evidence>
<dbReference type="EMBL" id="CDMY01000453">
    <property type="protein sequence ID" value="CEM14110.1"/>
    <property type="molecule type" value="Genomic_DNA"/>
</dbReference>
<keyword evidence="2" id="KW-1133">Transmembrane helix</keyword>
<keyword evidence="4" id="KW-1185">Reference proteome</keyword>
<sequence length="98" mass="9821">MAAFNCICEFLNAINGQITAAAAANFDMVTDVATDATIEPLPTQGDTAAVMTPGTVLLTVLLIAYLVLTFQRGGSGGGKPSGGGRGTPPPGPSPDPIF</sequence>
<keyword evidence="2" id="KW-0472">Membrane</keyword>
<accession>A0A0G4FKJ5</accession>
<feature type="region of interest" description="Disordered" evidence="1">
    <location>
        <begin position="74"/>
        <end position="98"/>
    </location>
</feature>
<dbReference type="Proteomes" id="UP000041254">
    <property type="component" value="Unassembled WGS sequence"/>
</dbReference>
<gene>
    <name evidence="3" type="ORF">Vbra_9285</name>
</gene>
<evidence type="ECO:0000313" key="4">
    <source>
        <dbReference type="Proteomes" id="UP000041254"/>
    </source>
</evidence>
<feature type="transmembrane region" description="Helical" evidence="2">
    <location>
        <begin position="48"/>
        <end position="68"/>
    </location>
</feature>
<keyword evidence="2" id="KW-0812">Transmembrane</keyword>
<feature type="compositionally biased region" description="Pro residues" evidence="1">
    <location>
        <begin position="87"/>
        <end position="98"/>
    </location>
</feature>
<name>A0A0G4FKJ5_VITBC</name>
<feature type="compositionally biased region" description="Gly residues" evidence="1">
    <location>
        <begin position="74"/>
        <end position="86"/>
    </location>
</feature>
<reference evidence="3 4" key="1">
    <citation type="submission" date="2014-11" db="EMBL/GenBank/DDBJ databases">
        <authorList>
            <person name="Zhu J."/>
            <person name="Qi W."/>
            <person name="Song R."/>
        </authorList>
    </citation>
    <scope>NUCLEOTIDE SEQUENCE [LARGE SCALE GENOMIC DNA]</scope>
</reference>
<evidence type="ECO:0000313" key="3">
    <source>
        <dbReference type="EMBL" id="CEM14110.1"/>
    </source>
</evidence>
<proteinExistence type="predicted"/>
<protein>
    <submittedName>
        <fullName evidence="3">Uncharacterized protein</fullName>
    </submittedName>
</protein>
<dbReference type="AlphaFoldDB" id="A0A0G4FKJ5"/>
<organism evidence="3 4">
    <name type="scientific">Vitrella brassicaformis (strain CCMP3155)</name>
    <dbReference type="NCBI Taxonomy" id="1169540"/>
    <lineage>
        <taxon>Eukaryota</taxon>
        <taxon>Sar</taxon>
        <taxon>Alveolata</taxon>
        <taxon>Colpodellida</taxon>
        <taxon>Vitrellaceae</taxon>
        <taxon>Vitrella</taxon>
    </lineage>
</organism>
<dbReference type="InParanoid" id="A0A0G4FKJ5"/>
<dbReference type="VEuPathDB" id="CryptoDB:Vbra_9285"/>